<dbReference type="EMBL" id="BMAU01021406">
    <property type="protein sequence ID" value="GFY32992.1"/>
    <property type="molecule type" value="Genomic_DNA"/>
</dbReference>
<dbReference type="PANTHER" id="PTHR47331">
    <property type="entry name" value="PHD-TYPE DOMAIN-CONTAINING PROTEIN"/>
    <property type="match status" value="1"/>
</dbReference>
<dbReference type="InterPro" id="IPR041588">
    <property type="entry name" value="Integrase_H2C2"/>
</dbReference>
<reference evidence="2" key="1">
    <citation type="submission" date="2020-08" db="EMBL/GenBank/DDBJ databases">
        <title>Multicomponent nature underlies the extraordinary mechanical properties of spider dragline silk.</title>
        <authorList>
            <person name="Kono N."/>
            <person name="Nakamura H."/>
            <person name="Mori M."/>
            <person name="Yoshida Y."/>
            <person name="Ohtoshi R."/>
            <person name="Malay A.D."/>
            <person name="Moran D.A.P."/>
            <person name="Tomita M."/>
            <person name="Numata K."/>
            <person name="Arakawa K."/>
        </authorList>
    </citation>
    <scope>NUCLEOTIDE SEQUENCE</scope>
</reference>
<protein>
    <submittedName>
        <fullName evidence="2">Integrase catalytic domain-containing protein</fullName>
    </submittedName>
</protein>
<feature type="domain" description="Integrase zinc-binding" evidence="1">
    <location>
        <begin position="527"/>
        <end position="578"/>
    </location>
</feature>
<comment type="caution">
    <text evidence="2">The sequence shown here is derived from an EMBL/GenBank/DDBJ whole genome shotgun (WGS) entry which is preliminary data.</text>
</comment>
<evidence type="ECO:0000313" key="3">
    <source>
        <dbReference type="Proteomes" id="UP000887159"/>
    </source>
</evidence>
<evidence type="ECO:0000313" key="2">
    <source>
        <dbReference type="EMBL" id="GFY32992.1"/>
    </source>
</evidence>
<evidence type="ECO:0000259" key="1">
    <source>
        <dbReference type="Pfam" id="PF17921"/>
    </source>
</evidence>
<dbReference type="PANTHER" id="PTHR47331:SF5">
    <property type="entry name" value="RIBONUCLEASE H"/>
    <property type="match status" value="1"/>
</dbReference>
<dbReference type="Pfam" id="PF17921">
    <property type="entry name" value="Integrase_H2C2"/>
    <property type="match status" value="1"/>
</dbReference>
<dbReference type="Proteomes" id="UP000887159">
    <property type="component" value="Unassembled WGS sequence"/>
</dbReference>
<dbReference type="Gene3D" id="1.10.340.70">
    <property type="match status" value="1"/>
</dbReference>
<sequence length="651" mass="74312">MNSWPALFLSSPAVVINMTVEELMFVEAHVGLMREFGGSLDRDSNFHISKPIDVLLGTEIYANLLEGLPILGPAGTPAAVPTKLGYILSGKIYAPPLQESIFNSILNDQLSELWKLEEVPKTNAKIQIPDPCEGSFSKSVKRNNEGRYIVNLPFKENNTLGESKEKAVQLLYALENKFHKNKQFKDNFLNFMNEYLALGHMRELSQERDDEAPNCYIPYHMVMKSKQSVLGLIWNLRTDSIQVKVVHEENVKTKRQLLSVIAQIFDPLGLFSPSVITLKIMLQELWKSKASLDDPIPSSILENLNKFTKECKNLNSISVPRFMGIDQNSDIILHEFCDASTKAYTAVVYLKSKQEIHLLINADYWWKGPDWINNDLKEELSSAKILTTCTVEADSVLNFTPLVVESNLLETIISKFSNFTKLIRVIALCKRLINNCKSGSKVKGQLKSEVESAHKFLVKTIQQAEYSQEISHLKYHKPIPWSSKLLSLNIFLDEDDILQVDGRLTKQPTLSFDQNFPIIIPKHHPITTLIIRQFHLRGFHSGTQMTLSLIWQHYWIPDGRSTVRREIKRCIECCRFNSKPSYPKMGDLPKQRITQTRPFEIVGIDFAGPILTKCQHLRKIVNSNPTSVFSYVYLQKQFILNSSPLYQLIPC</sequence>
<proteinExistence type="predicted"/>
<keyword evidence="3" id="KW-1185">Reference proteome</keyword>
<dbReference type="Pfam" id="PF05380">
    <property type="entry name" value="Peptidase_A17"/>
    <property type="match status" value="1"/>
</dbReference>
<gene>
    <name evidence="2" type="primary">AVEN_49801_1</name>
    <name evidence="2" type="ORF">TNCV_2877411</name>
</gene>
<organism evidence="2 3">
    <name type="scientific">Trichonephila clavipes</name>
    <name type="common">Golden silk orbweaver</name>
    <name type="synonym">Nephila clavipes</name>
    <dbReference type="NCBI Taxonomy" id="2585209"/>
    <lineage>
        <taxon>Eukaryota</taxon>
        <taxon>Metazoa</taxon>
        <taxon>Ecdysozoa</taxon>
        <taxon>Arthropoda</taxon>
        <taxon>Chelicerata</taxon>
        <taxon>Arachnida</taxon>
        <taxon>Araneae</taxon>
        <taxon>Araneomorphae</taxon>
        <taxon>Entelegynae</taxon>
        <taxon>Araneoidea</taxon>
        <taxon>Nephilidae</taxon>
        <taxon>Trichonephila</taxon>
    </lineage>
</organism>
<accession>A0A8X6WDF9</accession>
<dbReference type="InterPro" id="IPR008042">
    <property type="entry name" value="Retrotrans_Pao"/>
</dbReference>
<name>A0A8X6WDF9_TRICX</name>
<dbReference type="AlphaFoldDB" id="A0A8X6WDF9"/>